<organism evidence="2 3">
    <name type="scientific">Trichlorobacter lovleyi (strain ATCC BAA-1151 / DSM 17278 / SZ)</name>
    <name type="common">Geobacter lovleyi</name>
    <dbReference type="NCBI Taxonomy" id="398767"/>
    <lineage>
        <taxon>Bacteria</taxon>
        <taxon>Pseudomonadati</taxon>
        <taxon>Thermodesulfobacteriota</taxon>
        <taxon>Desulfuromonadia</taxon>
        <taxon>Geobacterales</taxon>
        <taxon>Geobacteraceae</taxon>
        <taxon>Trichlorobacter</taxon>
    </lineage>
</organism>
<evidence type="ECO:0000313" key="2">
    <source>
        <dbReference type="EMBL" id="ACD93763.1"/>
    </source>
</evidence>
<dbReference type="OrthoDB" id="8451272at2"/>
<evidence type="ECO:0000256" key="1">
    <source>
        <dbReference type="SAM" id="MobiDB-lite"/>
    </source>
</evidence>
<dbReference type="HOGENOM" id="CLU_2131070_0_0_7"/>
<feature type="region of interest" description="Disordered" evidence="1">
    <location>
        <begin position="90"/>
        <end position="123"/>
    </location>
</feature>
<name>B3E8R0_TRIL1</name>
<reference evidence="2 3" key="1">
    <citation type="submission" date="2008-05" db="EMBL/GenBank/DDBJ databases">
        <title>Complete sequence of chromosome of Geobacter lovleyi SZ.</title>
        <authorList>
            <consortium name="US DOE Joint Genome Institute"/>
            <person name="Lucas S."/>
            <person name="Copeland A."/>
            <person name="Lapidus A."/>
            <person name="Glavina del Rio T."/>
            <person name="Dalin E."/>
            <person name="Tice H."/>
            <person name="Bruce D."/>
            <person name="Goodwin L."/>
            <person name="Pitluck S."/>
            <person name="Chertkov O."/>
            <person name="Meincke L."/>
            <person name="Brettin T."/>
            <person name="Detter J.C."/>
            <person name="Han C."/>
            <person name="Tapia R."/>
            <person name="Kuske C.R."/>
            <person name="Schmutz J."/>
            <person name="Larimer F."/>
            <person name="Land M."/>
            <person name="Hauser L."/>
            <person name="Kyrpides N."/>
            <person name="Mikhailova N."/>
            <person name="Sung Y."/>
            <person name="Fletcher K.E."/>
            <person name="Ritalahti K.M."/>
            <person name="Loeffler F.E."/>
            <person name="Richardson P."/>
        </authorList>
    </citation>
    <scope>NUCLEOTIDE SEQUENCE [LARGE SCALE GENOMIC DNA]</scope>
    <source>
        <strain evidence="3">ATCC BAA-1151 / DSM 17278 / SZ</strain>
    </source>
</reference>
<dbReference type="EMBL" id="CP001089">
    <property type="protein sequence ID" value="ACD93763.1"/>
    <property type="molecule type" value="Genomic_DNA"/>
</dbReference>
<evidence type="ECO:0000313" key="3">
    <source>
        <dbReference type="Proteomes" id="UP000002420"/>
    </source>
</evidence>
<dbReference type="RefSeq" id="WP_012468122.1">
    <property type="nucleotide sequence ID" value="NC_010814.1"/>
</dbReference>
<dbReference type="STRING" id="398767.Glov_0025"/>
<proteinExistence type="predicted"/>
<protein>
    <submittedName>
        <fullName evidence="2">Uncharacterized protein</fullName>
    </submittedName>
</protein>
<dbReference type="AlphaFoldDB" id="B3E8R0"/>
<gene>
    <name evidence="2" type="ordered locus">Glov_0025</name>
</gene>
<sequence>MARTAQETAQVLSEIYDESFANDSYEQFQLGWPELRSIAGVPKLTPSYLNQIGSHLRDMEMLLVVCDSFLLVARQQDLSHARSVPARLVEQHLPDFEDDEDLEIDEDELDDSGDDHQEDDDSF</sequence>
<dbReference type="KEGG" id="glo:Glov_0025"/>
<accession>B3E8R0</accession>
<feature type="compositionally biased region" description="Acidic residues" evidence="1">
    <location>
        <begin position="96"/>
        <end position="123"/>
    </location>
</feature>
<keyword evidence="3" id="KW-1185">Reference proteome</keyword>
<dbReference type="Proteomes" id="UP000002420">
    <property type="component" value="Chromosome"/>
</dbReference>